<name>A0A8X6RK59_TRICX</name>
<sequence>MTTLTHYSSKAWVLNTRPVSADEKSLERLEMSTSDRMTAPTPRSARKEERSWLNWEE</sequence>
<keyword evidence="3" id="KW-1185">Reference proteome</keyword>
<evidence type="ECO:0000313" key="3">
    <source>
        <dbReference type="Proteomes" id="UP000887159"/>
    </source>
</evidence>
<feature type="compositionally biased region" description="Basic and acidic residues" evidence="1">
    <location>
        <begin position="20"/>
        <end position="30"/>
    </location>
</feature>
<evidence type="ECO:0000256" key="1">
    <source>
        <dbReference type="SAM" id="MobiDB-lite"/>
    </source>
</evidence>
<organism evidence="2 3">
    <name type="scientific">Trichonephila clavipes</name>
    <name type="common">Golden silk orbweaver</name>
    <name type="synonym">Nephila clavipes</name>
    <dbReference type="NCBI Taxonomy" id="2585209"/>
    <lineage>
        <taxon>Eukaryota</taxon>
        <taxon>Metazoa</taxon>
        <taxon>Ecdysozoa</taxon>
        <taxon>Arthropoda</taxon>
        <taxon>Chelicerata</taxon>
        <taxon>Arachnida</taxon>
        <taxon>Araneae</taxon>
        <taxon>Araneomorphae</taxon>
        <taxon>Entelegynae</taxon>
        <taxon>Araneoidea</taxon>
        <taxon>Nephilidae</taxon>
        <taxon>Trichonephila</taxon>
    </lineage>
</organism>
<protein>
    <submittedName>
        <fullName evidence="2">Uncharacterized protein</fullName>
    </submittedName>
</protein>
<evidence type="ECO:0000313" key="2">
    <source>
        <dbReference type="EMBL" id="GFX96428.1"/>
    </source>
</evidence>
<accession>A0A8X6RK59</accession>
<gene>
    <name evidence="2" type="ORF">TNCV_2055451</name>
</gene>
<comment type="caution">
    <text evidence="2">The sequence shown here is derived from an EMBL/GenBank/DDBJ whole genome shotgun (WGS) entry which is preliminary data.</text>
</comment>
<reference evidence="2" key="1">
    <citation type="submission" date="2020-08" db="EMBL/GenBank/DDBJ databases">
        <title>Multicomponent nature underlies the extraordinary mechanical properties of spider dragline silk.</title>
        <authorList>
            <person name="Kono N."/>
            <person name="Nakamura H."/>
            <person name="Mori M."/>
            <person name="Yoshida Y."/>
            <person name="Ohtoshi R."/>
            <person name="Malay A.D."/>
            <person name="Moran D.A.P."/>
            <person name="Tomita M."/>
            <person name="Numata K."/>
            <person name="Arakawa K."/>
        </authorList>
    </citation>
    <scope>NUCLEOTIDE SEQUENCE</scope>
</reference>
<feature type="region of interest" description="Disordered" evidence="1">
    <location>
        <begin position="20"/>
        <end position="57"/>
    </location>
</feature>
<dbReference type="EMBL" id="BMAU01021191">
    <property type="protein sequence ID" value="GFX96428.1"/>
    <property type="molecule type" value="Genomic_DNA"/>
</dbReference>
<dbReference type="AlphaFoldDB" id="A0A8X6RK59"/>
<proteinExistence type="predicted"/>
<dbReference type="Proteomes" id="UP000887159">
    <property type="component" value="Unassembled WGS sequence"/>
</dbReference>